<feature type="non-terminal residue" evidence="2">
    <location>
        <position position="112"/>
    </location>
</feature>
<comment type="caution">
    <text evidence="2">The sequence shown here is derived from an EMBL/GenBank/DDBJ whole genome shotgun (WGS) entry which is preliminary data.</text>
</comment>
<keyword evidence="1" id="KW-0812">Transmembrane</keyword>
<evidence type="ECO:0000313" key="2">
    <source>
        <dbReference type="EMBL" id="CAG2066405.1"/>
    </source>
</evidence>
<keyword evidence="3" id="KW-1185">Reference proteome</keyword>
<dbReference type="Proteomes" id="UP001153148">
    <property type="component" value="Unassembled WGS sequence"/>
</dbReference>
<protein>
    <submittedName>
        <fullName evidence="2">Uncharacterized protein</fullName>
    </submittedName>
</protein>
<organism evidence="2 3">
    <name type="scientific">Timema podura</name>
    <name type="common">Walking stick</name>
    <dbReference type="NCBI Taxonomy" id="61482"/>
    <lineage>
        <taxon>Eukaryota</taxon>
        <taxon>Metazoa</taxon>
        <taxon>Ecdysozoa</taxon>
        <taxon>Arthropoda</taxon>
        <taxon>Hexapoda</taxon>
        <taxon>Insecta</taxon>
        <taxon>Pterygota</taxon>
        <taxon>Neoptera</taxon>
        <taxon>Polyneoptera</taxon>
        <taxon>Phasmatodea</taxon>
        <taxon>Timematodea</taxon>
        <taxon>Timematoidea</taxon>
        <taxon>Timematidae</taxon>
        <taxon>Timema</taxon>
    </lineage>
</organism>
<accession>A0ABN7PF62</accession>
<sequence>MFDFKSKIFIYKYLLYRVNQSYLTGNMTYILPSHQATPYMFGIGLGYFLHKNNNKIHIPKNLVYGGWLATAYLIYLSFFSMSEVVSSEYQYDAVRMSLYYALSPVALSLALC</sequence>
<dbReference type="PANTHER" id="PTHR11161">
    <property type="entry name" value="O-ACYLTRANSFERASE"/>
    <property type="match status" value="1"/>
</dbReference>
<evidence type="ECO:0000313" key="3">
    <source>
        <dbReference type="Proteomes" id="UP001153148"/>
    </source>
</evidence>
<dbReference type="InterPro" id="IPR052728">
    <property type="entry name" value="O2_lipid_transport_reg"/>
</dbReference>
<dbReference type="PANTHER" id="PTHR11161:SF71">
    <property type="entry name" value="NOSE RESISTANT-TO-FLUOXETINE PROTEIN N-TERMINAL DOMAIN-CONTAINING PROTEIN"/>
    <property type="match status" value="1"/>
</dbReference>
<keyword evidence="1" id="KW-0472">Membrane</keyword>
<evidence type="ECO:0000256" key="1">
    <source>
        <dbReference type="SAM" id="Phobius"/>
    </source>
</evidence>
<gene>
    <name evidence="2" type="ORF">TPAB3V08_LOCUS13348</name>
</gene>
<feature type="transmembrane region" description="Helical" evidence="1">
    <location>
        <begin position="61"/>
        <end position="81"/>
    </location>
</feature>
<keyword evidence="1" id="KW-1133">Transmembrane helix</keyword>
<reference evidence="2" key="1">
    <citation type="submission" date="2021-03" db="EMBL/GenBank/DDBJ databases">
        <authorList>
            <person name="Tran Van P."/>
        </authorList>
    </citation>
    <scope>NUCLEOTIDE SEQUENCE</scope>
</reference>
<dbReference type="EMBL" id="CAJPIN010053844">
    <property type="protein sequence ID" value="CAG2066405.1"/>
    <property type="molecule type" value="Genomic_DNA"/>
</dbReference>
<feature type="transmembrane region" description="Helical" evidence="1">
    <location>
        <begin position="93"/>
        <end position="111"/>
    </location>
</feature>
<proteinExistence type="predicted"/>
<name>A0ABN7PF62_TIMPD</name>
<feature type="transmembrane region" description="Helical" evidence="1">
    <location>
        <begin position="29"/>
        <end position="49"/>
    </location>
</feature>